<dbReference type="EMBL" id="JAWCUI010000026">
    <property type="protein sequence ID" value="KAL1895605.1"/>
    <property type="molecule type" value="Genomic_DNA"/>
</dbReference>
<organism evidence="1 2">
    <name type="scientific">Sporothrix stenoceras</name>
    <dbReference type="NCBI Taxonomy" id="5173"/>
    <lineage>
        <taxon>Eukaryota</taxon>
        <taxon>Fungi</taxon>
        <taxon>Dikarya</taxon>
        <taxon>Ascomycota</taxon>
        <taxon>Pezizomycotina</taxon>
        <taxon>Sordariomycetes</taxon>
        <taxon>Sordariomycetidae</taxon>
        <taxon>Ophiostomatales</taxon>
        <taxon>Ophiostomataceae</taxon>
        <taxon>Sporothrix</taxon>
    </lineage>
</organism>
<name>A0ABR3Z697_9PEZI</name>
<evidence type="ECO:0000313" key="1">
    <source>
        <dbReference type="EMBL" id="KAL1895605.1"/>
    </source>
</evidence>
<dbReference type="Proteomes" id="UP001583186">
    <property type="component" value="Unassembled WGS sequence"/>
</dbReference>
<sequence>MTTIHLAHTVPVNPPGATPVLTEAQVFAGFQRKVRNPQEFVPAIEKSEVLSDANGVCKRKVTFKAARAVAGHPTEVIEICTEHAPHRVDYELDNGSTVLNIISTGSSGDPSDLYVTYAFAWKHPATLAPGSAEYQEAEASHKKVTIPTHIIIIFQLIANGQVAKLAVESSIATTRRLVTEGQIQ</sequence>
<dbReference type="Gene3D" id="3.30.530.20">
    <property type="match status" value="1"/>
</dbReference>
<comment type="caution">
    <text evidence="1">The sequence shown here is derived from an EMBL/GenBank/DDBJ whole genome shotgun (WGS) entry which is preliminary data.</text>
</comment>
<keyword evidence="2" id="KW-1185">Reference proteome</keyword>
<gene>
    <name evidence="1" type="ORF">Sste5346_005074</name>
</gene>
<protein>
    <submittedName>
        <fullName evidence="1">Uncharacterized protein</fullName>
    </submittedName>
</protein>
<proteinExistence type="predicted"/>
<reference evidence="1 2" key="1">
    <citation type="journal article" date="2024" name="IMA Fungus">
        <title>IMA Genome - F19 : A genome assembly and annotation guide to empower mycologists, including annotated draft genome sequences of Ceratocystis pirilliformis, Diaporthe australafricana, Fusarium ophioides, Paecilomyces lecythidis, and Sporothrix stenoceras.</title>
        <authorList>
            <person name="Aylward J."/>
            <person name="Wilson A.M."/>
            <person name="Visagie C.M."/>
            <person name="Spraker J."/>
            <person name="Barnes I."/>
            <person name="Buitendag C."/>
            <person name="Ceriani C."/>
            <person name="Del Mar Angel L."/>
            <person name="du Plessis D."/>
            <person name="Fuchs T."/>
            <person name="Gasser K."/>
            <person name="Kramer D."/>
            <person name="Li W."/>
            <person name="Munsamy K."/>
            <person name="Piso A."/>
            <person name="Price J.L."/>
            <person name="Sonnekus B."/>
            <person name="Thomas C."/>
            <person name="van der Nest A."/>
            <person name="van Dijk A."/>
            <person name="van Heerden A."/>
            <person name="van Vuuren N."/>
            <person name="Yilmaz N."/>
            <person name="Duong T.A."/>
            <person name="van der Merwe N.A."/>
            <person name="Wingfield M.J."/>
            <person name="Wingfield B.D."/>
        </authorList>
    </citation>
    <scope>NUCLEOTIDE SEQUENCE [LARGE SCALE GENOMIC DNA]</scope>
    <source>
        <strain evidence="1 2">CMW 5346</strain>
    </source>
</reference>
<dbReference type="SUPFAM" id="SSF55961">
    <property type="entry name" value="Bet v1-like"/>
    <property type="match status" value="1"/>
</dbReference>
<dbReference type="InterPro" id="IPR015075">
    <property type="entry name" value="AtaL"/>
</dbReference>
<accession>A0ABR3Z697</accession>
<dbReference type="InterPro" id="IPR023393">
    <property type="entry name" value="START-like_dom_sf"/>
</dbReference>
<dbReference type="CDD" id="cd08863">
    <property type="entry name" value="SRPBCC_DUF1857"/>
    <property type="match status" value="1"/>
</dbReference>
<evidence type="ECO:0000313" key="2">
    <source>
        <dbReference type="Proteomes" id="UP001583186"/>
    </source>
</evidence>
<dbReference type="Pfam" id="PF08982">
    <property type="entry name" value="AtaL"/>
    <property type="match status" value="1"/>
</dbReference>